<dbReference type="Gene3D" id="1.10.510.10">
    <property type="entry name" value="Transferase(Phosphotransferase) domain 1"/>
    <property type="match status" value="1"/>
</dbReference>
<dbReference type="AlphaFoldDB" id="A0A803MTB2"/>
<comment type="catalytic activity">
    <reaction evidence="4">
        <text>L-threonyl-[protein] + ATP = O-phospho-L-threonyl-[protein] + ADP + H(+)</text>
        <dbReference type="Rhea" id="RHEA:46608"/>
        <dbReference type="Rhea" id="RHEA-COMP:11060"/>
        <dbReference type="Rhea" id="RHEA-COMP:11605"/>
        <dbReference type="ChEBI" id="CHEBI:15378"/>
        <dbReference type="ChEBI" id="CHEBI:30013"/>
        <dbReference type="ChEBI" id="CHEBI:30616"/>
        <dbReference type="ChEBI" id="CHEBI:61977"/>
        <dbReference type="ChEBI" id="CHEBI:456216"/>
        <dbReference type="EC" id="2.7.11.1"/>
    </reaction>
</comment>
<reference evidence="8" key="2">
    <citation type="submission" date="2021-03" db="UniProtKB">
        <authorList>
            <consortium name="EnsemblPlants"/>
        </authorList>
    </citation>
    <scope>IDENTIFICATION</scope>
</reference>
<dbReference type="EC" id="2.7.11.1" evidence="1"/>
<keyword evidence="3" id="KW-0418">Kinase</keyword>
<dbReference type="OMA" id="VANDRYE"/>
<dbReference type="PANTHER" id="PTHR13902">
    <property type="entry name" value="SERINE/THREONINE-PROTEIN KINASE WNK WITH NO LYSINE -RELATED"/>
    <property type="match status" value="1"/>
</dbReference>
<feature type="compositionally biased region" description="Basic and acidic residues" evidence="6">
    <location>
        <begin position="335"/>
        <end position="347"/>
    </location>
</feature>
<dbReference type="GO" id="GO:0005524">
    <property type="term" value="F:ATP binding"/>
    <property type="evidence" value="ECO:0007669"/>
    <property type="project" value="InterPro"/>
</dbReference>
<dbReference type="SMR" id="A0A803MTB2"/>
<evidence type="ECO:0000256" key="1">
    <source>
        <dbReference type="ARBA" id="ARBA00012513"/>
    </source>
</evidence>
<dbReference type="InterPro" id="IPR000719">
    <property type="entry name" value="Prot_kinase_dom"/>
</dbReference>
<proteinExistence type="predicted"/>
<dbReference type="PROSITE" id="PS50011">
    <property type="entry name" value="PROTEIN_KINASE_DOM"/>
    <property type="match status" value="1"/>
</dbReference>
<dbReference type="InterPro" id="IPR050588">
    <property type="entry name" value="WNK_Ser-Thr_kinase"/>
</dbReference>
<dbReference type="Gene3D" id="3.30.200.20">
    <property type="entry name" value="Phosphorylase Kinase, domain 1"/>
    <property type="match status" value="1"/>
</dbReference>
<evidence type="ECO:0000313" key="9">
    <source>
        <dbReference type="Proteomes" id="UP000596660"/>
    </source>
</evidence>
<organism evidence="8 9">
    <name type="scientific">Chenopodium quinoa</name>
    <name type="common">Quinoa</name>
    <dbReference type="NCBI Taxonomy" id="63459"/>
    <lineage>
        <taxon>Eukaryota</taxon>
        <taxon>Viridiplantae</taxon>
        <taxon>Streptophyta</taxon>
        <taxon>Embryophyta</taxon>
        <taxon>Tracheophyta</taxon>
        <taxon>Spermatophyta</taxon>
        <taxon>Magnoliopsida</taxon>
        <taxon>eudicotyledons</taxon>
        <taxon>Gunneridae</taxon>
        <taxon>Pentapetalae</taxon>
        <taxon>Caryophyllales</taxon>
        <taxon>Chenopodiaceae</taxon>
        <taxon>Chenopodioideae</taxon>
        <taxon>Atripliceae</taxon>
        <taxon>Chenopodium</taxon>
    </lineage>
</organism>
<dbReference type="InterPro" id="IPR011009">
    <property type="entry name" value="Kinase-like_dom_sf"/>
</dbReference>
<keyword evidence="3" id="KW-0808">Transferase</keyword>
<dbReference type="EnsemblPlants" id="AUR62034903-RA">
    <property type="protein sequence ID" value="AUR62034903-RA:cds"/>
    <property type="gene ID" value="AUR62034903"/>
</dbReference>
<dbReference type="PROSITE" id="PS00108">
    <property type="entry name" value="PROTEIN_KINASE_ST"/>
    <property type="match status" value="1"/>
</dbReference>
<dbReference type="Pfam" id="PF00069">
    <property type="entry name" value="Pkinase"/>
    <property type="match status" value="1"/>
</dbReference>
<feature type="region of interest" description="Disordered" evidence="6">
    <location>
        <begin position="316"/>
        <end position="371"/>
    </location>
</feature>
<dbReference type="SUPFAM" id="SSF56112">
    <property type="entry name" value="Protein kinase-like (PK-like)"/>
    <property type="match status" value="1"/>
</dbReference>
<evidence type="ECO:0000256" key="2">
    <source>
        <dbReference type="ARBA" id="ARBA00022527"/>
    </source>
</evidence>
<sequence length="371" mass="42173">MAGSSLSQRREYRAMEECPRKRYVRYNKSIGQGTTKKVYMGFDKVDGIEIAWSKTQLTNSSNQIYKNLLAEASLLESLDHENVIKCYHSWYDDSTKIFHMITELCTSGDLRKYTNKHNLVGNTAIKNWSRQILSALNYFHDRSIPIVHRDVKIENIFIDGNLGTVKLGDYGFARKIKPGRSLTRCVGTPETMAPEILEAEYNEKADIFSFGMTLVQIVTKEKMYSECNNDKELVFGMIRRGEMPAALNNAVDSEIRQFIDKCLRPKSERPAAIDLLNDPFLVNDVPEISTAGISAASIQTLRESVRHQVARLLRKEPDKEEFDSTTDNFPASRPSLERQREMEREGETFGSQKGTSETGSPSRTHETSTDT</sequence>
<evidence type="ECO:0000259" key="7">
    <source>
        <dbReference type="PROSITE" id="PS50011"/>
    </source>
</evidence>
<comment type="catalytic activity">
    <reaction evidence="5">
        <text>L-seryl-[protein] + ATP = O-phospho-L-seryl-[protein] + ADP + H(+)</text>
        <dbReference type="Rhea" id="RHEA:17989"/>
        <dbReference type="Rhea" id="RHEA-COMP:9863"/>
        <dbReference type="Rhea" id="RHEA-COMP:11604"/>
        <dbReference type="ChEBI" id="CHEBI:15378"/>
        <dbReference type="ChEBI" id="CHEBI:29999"/>
        <dbReference type="ChEBI" id="CHEBI:30616"/>
        <dbReference type="ChEBI" id="CHEBI:83421"/>
        <dbReference type="ChEBI" id="CHEBI:456216"/>
        <dbReference type="EC" id="2.7.11.1"/>
    </reaction>
</comment>
<evidence type="ECO:0000256" key="3">
    <source>
        <dbReference type="ARBA" id="ARBA00022777"/>
    </source>
</evidence>
<dbReference type="GO" id="GO:0004674">
    <property type="term" value="F:protein serine/threonine kinase activity"/>
    <property type="evidence" value="ECO:0007669"/>
    <property type="project" value="UniProtKB-KW"/>
</dbReference>
<reference evidence="8" key="1">
    <citation type="journal article" date="2017" name="Nature">
        <title>The genome of Chenopodium quinoa.</title>
        <authorList>
            <person name="Jarvis D.E."/>
            <person name="Ho Y.S."/>
            <person name="Lightfoot D.J."/>
            <person name="Schmoeckel S.M."/>
            <person name="Li B."/>
            <person name="Borm T.J.A."/>
            <person name="Ohyanagi H."/>
            <person name="Mineta K."/>
            <person name="Michell C.T."/>
            <person name="Saber N."/>
            <person name="Kharbatia N.M."/>
            <person name="Rupper R.R."/>
            <person name="Sharp A.R."/>
            <person name="Dally N."/>
            <person name="Boughton B.A."/>
            <person name="Woo Y.H."/>
            <person name="Gao G."/>
            <person name="Schijlen E.G.W.M."/>
            <person name="Guo X."/>
            <person name="Momin A.A."/>
            <person name="Negrao S."/>
            <person name="Al-Babili S."/>
            <person name="Gehring C."/>
            <person name="Roessner U."/>
            <person name="Jung C."/>
            <person name="Murphy K."/>
            <person name="Arold S.T."/>
            <person name="Gojobori T."/>
            <person name="van der Linden C.G."/>
            <person name="van Loo E.N."/>
            <person name="Jellen E.N."/>
            <person name="Maughan P.J."/>
            <person name="Tester M."/>
        </authorList>
    </citation>
    <scope>NUCLEOTIDE SEQUENCE [LARGE SCALE GENOMIC DNA]</scope>
    <source>
        <strain evidence="8">cv. PI 614886</strain>
    </source>
</reference>
<evidence type="ECO:0000313" key="8">
    <source>
        <dbReference type="EnsemblPlants" id="AUR62034903-RA:cds"/>
    </source>
</evidence>
<accession>A0A803MTB2</accession>
<dbReference type="Gramene" id="AUR62034903-RA">
    <property type="protein sequence ID" value="AUR62034903-RA:cds"/>
    <property type="gene ID" value="AUR62034903"/>
</dbReference>
<name>A0A803MTB2_CHEQI</name>
<protein>
    <recommendedName>
        <fullName evidence="1">non-specific serine/threonine protein kinase</fullName>
        <ecNumber evidence="1">2.7.11.1</ecNumber>
    </recommendedName>
</protein>
<feature type="compositionally biased region" description="Polar residues" evidence="6">
    <location>
        <begin position="349"/>
        <end position="362"/>
    </location>
</feature>
<feature type="domain" description="Protein kinase" evidence="7">
    <location>
        <begin position="24"/>
        <end position="281"/>
    </location>
</feature>
<evidence type="ECO:0000256" key="6">
    <source>
        <dbReference type="SAM" id="MobiDB-lite"/>
    </source>
</evidence>
<evidence type="ECO:0000256" key="5">
    <source>
        <dbReference type="ARBA" id="ARBA00048679"/>
    </source>
</evidence>
<dbReference type="InterPro" id="IPR008271">
    <property type="entry name" value="Ser/Thr_kinase_AS"/>
</dbReference>
<keyword evidence="9" id="KW-1185">Reference proteome</keyword>
<dbReference type="Proteomes" id="UP000596660">
    <property type="component" value="Unplaced"/>
</dbReference>
<keyword evidence="2" id="KW-0723">Serine/threonine-protein kinase</keyword>
<evidence type="ECO:0000256" key="4">
    <source>
        <dbReference type="ARBA" id="ARBA00047899"/>
    </source>
</evidence>
<dbReference type="SMART" id="SM00220">
    <property type="entry name" value="S_TKc"/>
    <property type="match status" value="1"/>
</dbReference>